<dbReference type="PANTHER" id="PTHR10434:SF40">
    <property type="entry name" value="1-ACYL-SN-GLYCEROL-3-PHOSPHATE ACYLTRANSFERASE"/>
    <property type="match status" value="1"/>
</dbReference>
<dbReference type="RefSeq" id="WP_005770694.1">
    <property type="nucleotide sequence ID" value="NC_009727.1"/>
</dbReference>
<dbReference type="InterPro" id="IPR002123">
    <property type="entry name" value="Plipid/glycerol_acylTrfase"/>
</dbReference>
<keyword evidence="2" id="KW-0808">Transferase</keyword>
<proteinExistence type="predicted"/>
<evidence type="ECO:0000256" key="1">
    <source>
        <dbReference type="ARBA" id="ARBA00005189"/>
    </source>
</evidence>
<gene>
    <name evidence="6" type="ordered locus">CBUD_1275</name>
</gene>
<evidence type="ECO:0000256" key="2">
    <source>
        <dbReference type="ARBA" id="ARBA00022679"/>
    </source>
</evidence>
<dbReference type="SUPFAM" id="SSF69593">
    <property type="entry name" value="Glycerol-3-phosphate (1)-acyltransferase"/>
    <property type="match status" value="1"/>
</dbReference>
<comment type="pathway">
    <text evidence="1">Lipid metabolism.</text>
</comment>
<evidence type="ECO:0000313" key="7">
    <source>
        <dbReference type="Proteomes" id="UP000008555"/>
    </source>
</evidence>
<feature type="domain" description="Phospholipid/glycerol acyltransferase" evidence="5">
    <location>
        <begin position="53"/>
        <end position="182"/>
    </location>
</feature>
<dbReference type="Pfam" id="PF01553">
    <property type="entry name" value="Acyltransferase"/>
    <property type="match status" value="1"/>
</dbReference>
<evidence type="ECO:0000256" key="4">
    <source>
        <dbReference type="SAM" id="Phobius"/>
    </source>
</evidence>
<dbReference type="GO" id="GO:0003841">
    <property type="term" value="F:1-acylglycerol-3-phosphate O-acyltransferase activity"/>
    <property type="evidence" value="ECO:0007669"/>
    <property type="project" value="TreeGrafter"/>
</dbReference>
<organism evidence="6 7">
    <name type="scientific">Coxiella burnetii (strain Dugway 5J108-111)</name>
    <dbReference type="NCBI Taxonomy" id="434922"/>
    <lineage>
        <taxon>Bacteria</taxon>
        <taxon>Pseudomonadati</taxon>
        <taxon>Pseudomonadota</taxon>
        <taxon>Gammaproteobacteria</taxon>
        <taxon>Legionellales</taxon>
        <taxon>Coxiellaceae</taxon>
        <taxon>Coxiella</taxon>
    </lineage>
</organism>
<feature type="transmembrane region" description="Helical" evidence="4">
    <location>
        <begin position="6"/>
        <end position="26"/>
    </location>
</feature>
<keyword evidence="4" id="KW-0472">Membrane</keyword>
<dbReference type="SMART" id="SM00563">
    <property type="entry name" value="PlsC"/>
    <property type="match status" value="1"/>
</dbReference>
<dbReference type="PANTHER" id="PTHR10434">
    <property type="entry name" value="1-ACYL-SN-GLYCEROL-3-PHOSPHATE ACYLTRANSFERASE"/>
    <property type="match status" value="1"/>
</dbReference>
<reference evidence="6 7" key="1">
    <citation type="journal article" date="2009" name="Infect. Immun.">
        <title>Comparative genomics reveal extensive transposon-mediated genomic plasticity and diversity among potential effector proteins within the genus Coxiella.</title>
        <authorList>
            <person name="Beare P.A."/>
            <person name="Unsworth N."/>
            <person name="Andoh M."/>
            <person name="Voth D.E."/>
            <person name="Omsland A."/>
            <person name="Gilk S.D."/>
            <person name="Williams K.P."/>
            <person name="Sobral B.W."/>
            <person name="Kupko J.J.III."/>
            <person name="Porcella S.F."/>
            <person name="Samuel J.E."/>
            <person name="Heinzen R.A."/>
        </authorList>
    </citation>
    <scope>NUCLEOTIDE SEQUENCE [LARGE SCALE GENOMIC DNA]</scope>
    <source>
        <strain evidence="6 7">Dugway 5J108-111</strain>
    </source>
</reference>
<dbReference type="Proteomes" id="UP000008555">
    <property type="component" value="Chromosome"/>
</dbReference>
<keyword evidence="4" id="KW-1133">Transmembrane helix</keyword>
<dbReference type="EMBL" id="CP000733">
    <property type="protein sequence ID" value="ABS77670.1"/>
    <property type="molecule type" value="Genomic_DNA"/>
</dbReference>
<evidence type="ECO:0000256" key="3">
    <source>
        <dbReference type="ARBA" id="ARBA00023315"/>
    </source>
</evidence>
<dbReference type="HOGENOM" id="CLU_1045090_0_0_6"/>
<keyword evidence="3 6" id="KW-0012">Acyltransferase</keyword>
<evidence type="ECO:0000259" key="5">
    <source>
        <dbReference type="SMART" id="SM00563"/>
    </source>
</evidence>
<accession>A9KFP1</accession>
<evidence type="ECO:0000313" key="6">
    <source>
        <dbReference type="EMBL" id="ABS77670.1"/>
    </source>
</evidence>
<sequence>MRLQRVFSFLFLVPFYSAIVFYVRFVRRYKIKNKHKIRKQFRGFLKKEHKGPVLICANHLSYFDAFGIIWGLGSLWGYLRHFRRFPWNIPNAKFACANLFNRLMSYMGKMIPLKTEGGGSNAKTVLRRVTHLLKRGDFAMIFPEGTRSETGRLNMDDYGYGAGQILQAVPQAKVLLIYLRGEEDKMQRYLPQKGCQFYMKLKWFAPQTQTNQQGRQGIRELSKKIMEELCEMEKEYFQEIPS</sequence>
<name>A9KFP1_COXBN</name>
<dbReference type="KEGG" id="cbd:CBUD_1275"/>
<keyword evidence="4" id="KW-0812">Transmembrane</keyword>
<dbReference type="GO" id="GO:0006654">
    <property type="term" value="P:phosphatidic acid biosynthetic process"/>
    <property type="evidence" value="ECO:0007669"/>
    <property type="project" value="TreeGrafter"/>
</dbReference>
<protein>
    <submittedName>
        <fullName evidence="6">Acyltransferase family protein</fullName>
    </submittedName>
</protein>
<dbReference type="CDD" id="cd07989">
    <property type="entry name" value="LPLAT_AGPAT-like"/>
    <property type="match status" value="1"/>
</dbReference>
<dbReference type="AlphaFoldDB" id="A9KFP1"/>